<keyword evidence="1" id="KW-0812">Transmembrane</keyword>
<proteinExistence type="predicted"/>
<dbReference type="EMBL" id="JAJEPW010000097">
    <property type="protein sequence ID" value="MCC2131049.1"/>
    <property type="molecule type" value="Genomic_DNA"/>
</dbReference>
<evidence type="ECO:0000313" key="3">
    <source>
        <dbReference type="Proteomes" id="UP001199319"/>
    </source>
</evidence>
<name>A0AAE3AEZ6_9FIRM</name>
<dbReference type="RefSeq" id="WP_302930167.1">
    <property type="nucleotide sequence ID" value="NZ_JAJEPW010000097.1"/>
</dbReference>
<protein>
    <recommendedName>
        <fullName evidence="4">Translation initiation factor 2</fullName>
    </recommendedName>
</protein>
<evidence type="ECO:0000256" key="1">
    <source>
        <dbReference type="SAM" id="Phobius"/>
    </source>
</evidence>
<organism evidence="2 3">
    <name type="scientific">Brotocaccenecus cirricatena</name>
    <dbReference type="NCBI Taxonomy" id="3064195"/>
    <lineage>
        <taxon>Bacteria</taxon>
        <taxon>Bacillati</taxon>
        <taxon>Bacillota</taxon>
        <taxon>Clostridia</taxon>
        <taxon>Eubacteriales</taxon>
        <taxon>Oscillospiraceae</taxon>
        <taxon>Brotocaccenecus</taxon>
    </lineage>
</organism>
<dbReference type="AlphaFoldDB" id="A0AAE3AEZ6"/>
<feature type="transmembrane region" description="Helical" evidence="1">
    <location>
        <begin position="70"/>
        <end position="89"/>
    </location>
</feature>
<gene>
    <name evidence="2" type="ORF">LKD37_16365</name>
</gene>
<comment type="caution">
    <text evidence="2">The sequence shown here is derived from an EMBL/GenBank/DDBJ whole genome shotgun (WGS) entry which is preliminary data.</text>
</comment>
<dbReference type="Proteomes" id="UP001199319">
    <property type="component" value="Unassembled WGS sequence"/>
</dbReference>
<keyword evidence="1" id="KW-0472">Membrane</keyword>
<evidence type="ECO:0008006" key="4">
    <source>
        <dbReference type="Google" id="ProtNLM"/>
    </source>
</evidence>
<keyword evidence="3" id="KW-1185">Reference proteome</keyword>
<accession>A0AAE3AEZ6</accession>
<sequence>MVKGLSRRVIVVDSPDPHIFEQAIFIVRNDAAVGSGGVTSQQVVDQAIRIAKDYARTHGAPPRRLRMSPWLAALLGGAAIGAVWLLAMLL</sequence>
<keyword evidence="1" id="KW-1133">Transmembrane helix</keyword>
<evidence type="ECO:0000313" key="2">
    <source>
        <dbReference type="EMBL" id="MCC2131049.1"/>
    </source>
</evidence>
<reference evidence="2" key="1">
    <citation type="submission" date="2021-10" db="EMBL/GenBank/DDBJ databases">
        <title>Anaerobic single-cell dispensing facilitates the cultivation of human gut bacteria.</title>
        <authorList>
            <person name="Afrizal A."/>
        </authorList>
    </citation>
    <scope>NUCLEOTIDE SEQUENCE</scope>
    <source>
        <strain evidence="2">CLA-AA-H272</strain>
    </source>
</reference>